<organism evidence="1">
    <name type="scientific">Chlorobaculum parvum</name>
    <dbReference type="NCBI Taxonomy" id="274539"/>
    <lineage>
        <taxon>Bacteria</taxon>
        <taxon>Pseudomonadati</taxon>
        <taxon>Chlorobiota</taxon>
        <taxon>Chlorobiia</taxon>
        <taxon>Chlorobiales</taxon>
        <taxon>Chlorobiaceae</taxon>
        <taxon>Chlorobaculum</taxon>
    </lineage>
</organism>
<dbReference type="SUPFAM" id="SSF55073">
    <property type="entry name" value="Nucleotide cyclase"/>
    <property type="match status" value="1"/>
</dbReference>
<dbReference type="Gene3D" id="3.30.70.1230">
    <property type="entry name" value="Nucleotide cyclase"/>
    <property type="match status" value="1"/>
</dbReference>
<accession>A0A7C5DBT6</accession>
<protein>
    <submittedName>
        <fullName evidence="1">Adenylate cyclase</fullName>
    </submittedName>
</protein>
<sequence length="267" mass="29984">MKTPYSYNTITDFLLSQPLTVDVEIDDEKAGCFPLKCIEFDATVLHVGIHEFAQLTLELSPTEILIYLNMFLVWMRESLAQEPFCVVERFLDSAIILLFSKKFGSEEPFFDAVRAARWMGENDELLFKPDIGIASGCVTAGFAGTPKAFTGSVFGRPLLLAAACARMTPRQEEMAACITFPEEEWQGRSFAELFPPLEFDDPEKGRVRQPPAWKLGESRSVELPSLGTVGLRDVATFVHWPSERDAKEKAREWLAQIKAKGFYKGAL</sequence>
<dbReference type="InterPro" id="IPR029787">
    <property type="entry name" value="Nucleotide_cyclase"/>
</dbReference>
<proteinExistence type="predicted"/>
<dbReference type="AlphaFoldDB" id="A0A7C5DBT6"/>
<reference evidence="1" key="1">
    <citation type="journal article" date="2020" name="mSystems">
        <title>Genome- and Community-Level Interaction Insights into Carbon Utilization and Element Cycling Functions of Hydrothermarchaeota in Hydrothermal Sediment.</title>
        <authorList>
            <person name="Zhou Z."/>
            <person name="Liu Y."/>
            <person name="Xu W."/>
            <person name="Pan J."/>
            <person name="Luo Z.H."/>
            <person name="Li M."/>
        </authorList>
    </citation>
    <scope>NUCLEOTIDE SEQUENCE [LARGE SCALE GENOMIC DNA]</scope>
    <source>
        <strain evidence="1">HyVt-628</strain>
    </source>
</reference>
<dbReference type="EMBL" id="DRSK01000120">
    <property type="protein sequence ID" value="HHE07686.1"/>
    <property type="molecule type" value="Genomic_DNA"/>
</dbReference>
<comment type="caution">
    <text evidence="1">The sequence shown here is derived from an EMBL/GenBank/DDBJ whole genome shotgun (WGS) entry which is preliminary data.</text>
</comment>
<gene>
    <name evidence="1" type="ORF">ENL01_02050</name>
</gene>
<dbReference type="Proteomes" id="UP000886059">
    <property type="component" value="Unassembled WGS sequence"/>
</dbReference>
<name>A0A7C5DBT6_9CHLB</name>
<evidence type="ECO:0000313" key="1">
    <source>
        <dbReference type="EMBL" id="HHE07686.1"/>
    </source>
</evidence>